<evidence type="ECO:0000313" key="5">
    <source>
        <dbReference type="Proteomes" id="UP000524404"/>
    </source>
</evidence>
<dbReference type="PANTHER" id="PTHR12283">
    <property type="entry name" value="GLUTAMINYL-PEPTIDE CYCLOTRANSFERASE"/>
    <property type="match status" value="1"/>
</dbReference>
<dbReference type="Gene3D" id="3.40.630.10">
    <property type="entry name" value="Zn peptidases"/>
    <property type="match status" value="1"/>
</dbReference>
<dbReference type="AlphaFoldDB" id="A0A841EZL9"/>
<dbReference type="GO" id="GO:0008270">
    <property type="term" value="F:zinc ion binding"/>
    <property type="evidence" value="ECO:0007669"/>
    <property type="project" value="TreeGrafter"/>
</dbReference>
<organism evidence="4 5">
    <name type="scientific">Arcicella rosea</name>
    <dbReference type="NCBI Taxonomy" id="502909"/>
    <lineage>
        <taxon>Bacteria</taxon>
        <taxon>Pseudomonadati</taxon>
        <taxon>Bacteroidota</taxon>
        <taxon>Cytophagia</taxon>
        <taxon>Cytophagales</taxon>
        <taxon>Flectobacillaceae</taxon>
        <taxon>Arcicella</taxon>
    </lineage>
</organism>
<proteinExistence type="predicted"/>
<dbReference type="Proteomes" id="UP000524404">
    <property type="component" value="Unassembled WGS sequence"/>
</dbReference>
<dbReference type="RefSeq" id="WP_310587179.1">
    <property type="nucleotide sequence ID" value="NZ_JACHKT010000032.1"/>
</dbReference>
<keyword evidence="1" id="KW-0808">Transferase</keyword>
<evidence type="ECO:0000259" key="3">
    <source>
        <dbReference type="Pfam" id="PF04389"/>
    </source>
</evidence>
<name>A0A841EZL9_9BACT</name>
<feature type="domain" description="Peptidase M28" evidence="3">
    <location>
        <begin position="111"/>
        <end position="333"/>
    </location>
</feature>
<evidence type="ECO:0000256" key="2">
    <source>
        <dbReference type="ARBA" id="ARBA00023315"/>
    </source>
</evidence>
<keyword evidence="4" id="KW-0645">Protease</keyword>
<keyword evidence="4" id="KW-0121">Carboxypeptidase</keyword>
<dbReference type="EMBL" id="JACHKT010000032">
    <property type="protein sequence ID" value="MBB6004951.1"/>
    <property type="molecule type" value="Genomic_DNA"/>
</dbReference>
<reference evidence="4 5" key="1">
    <citation type="submission" date="2020-08" db="EMBL/GenBank/DDBJ databases">
        <title>Functional genomics of gut bacteria from endangered species of beetles.</title>
        <authorList>
            <person name="Carlos-Shanley C."/>
        </authorList>
    </citation>
    <scope>NUCLEOTIDE SEQUENCE [LARGE SCALE GENOMIC DNA]</scope>
    <source>
        <strain evidence="4 5">S00070</strain>
    </source>
</reference>
<dbReference type="InterPro" id="IPR040234">
    <property type="entry name" value="QC/QCL"/>
</dbReference>
<sequence>MMKTNRIALLLLAIFVFSGVAVYFKSCQTTSSQESVPQEEVTLNPTPDFNADSAYSFVEKQVSFGPRVPNTKAHKECAIWLVEKLKQLGCEVSTQDFVATTFDGKKLNATNIIGSINPTATKRILLTAHWDARSVADKDSVDKNRAIDAANDGGSGVGVLLELARSIQQAKTKPNVGVDIIFFDVEDVGEPEDFKGEHGQNSWCLGSQYWASHKHKENYTAYYGINLDMVGAKGAVFPHEGTSMQYAPMIVRNVWDIASRLGYSNLFIDADGGGLVDDHVPVNDVAKIQMIDIIELRPNDPKTFGAYHHTHQDNMSVIDKNTLKAVGQTVLTVLYQE</sequence>
<evidence type="ECO:0000256" key="1">
    <source>
        <dbReference type="ARBA" id="ARBA00022679"/>
    </source>
</evidence>
<comment type="caution">
    <text evidence="4">The sequence shown here is derived from an EMBL/GenBank/DDBJ whole genome shotgun (WGS) entry which is preliminary data.</text>
</comment>
<keyword evidence="4" id="KW-0378">Hydrolase</keyword>
<dbReference type="GO" id="GO:0016603">
    <property type="term" value="F:glutaminyl-peptide cyclotransferase activity"/>
    <property type="evidence" value="ECO:0007669"/>
    <property type="project" value="TreeGrafter"/>
</dbReference>
<keyword evidence="2" id="KW-0012">Acyltransferase</keyword>
<protein>
    <submittedName>
        <fullName evidence="4">Zn-dependent M28 family amino/carboxypeptidase</fullName>
    </submittedName>
</protein>
<accession>A0A841EZL9</accession>
<gene>
    <name evidence="4" type="ORF">HNP25_003621</name>
</gene>
<dbReference type="SUPFAM" id="SSF53187">
    <property type="entry name" value="Zn-dependent exopeptidases"/>
    <property type="match status" value="1"/>
</dbReference>
<keyword evidence="5" id="KW-1185">Reference proteome</keyword>
<dbReference type="Pfam" id="PF04389">
    <property type="entry name" value="Peptidase_M28"/>
    <property type="match status" value="1"/>
</dbReference>
<dbReference type="PANTHER" id="PTHR12283:SF6">
    <property type="entry name" value="GLUTAMINYL-PEPTIDE CYCLOTRANSFERASE-RELATED"/>
    <property type="match status" value="1"/>
</dbReference>
<dbReference type="InterPro" id="IPR007484">
    <property type="entry name" value="Peptidase_M28"/>
</dbReference>
<dbReference type="GO" id="GO:0004180">
    <property type="term" value="F:carboxypeptidase activity"/>
    <property type="evidence" value="ECO:0007669"/>
    <property type="project" value="UniProtKB-KW"/>
</dbReference>
<evidence type="ECO:0000313" key="4">
    <source>
        <dbReference type="EMBL" id="MBB6004951.1"/>
    </source>
</evidence>